<feature type="compositionally biased region" description="Basic and acidic residues" evidence="1">
    <location>
        <begin position="1"/>
        <end position="21"/>
    </location>
</feature>
<organism evidence="2 3">
    <name type="scientific">Seiridium cardinale</name>
    <dbReference type="NCBI Taxonomy" id="138064"/>
    <lineage>
        <taxon>Eukaryota</taxon>
        <taxon>Fungi</taxon>
        <taxon>Dikarya</taxon>
        <taxon>Ascomycota</taxon>
        <taxon>Pezizomycotina</taxon>
        <taxon>Sordariomycetes</taxon>
        <taxon>Xylariomycetidae</taxon>
        <taxon>Amphisphaeriales</taxon>
        <taxon>Sporocadaceae</taxon>
        <taxon>Seiridium</taxon>
    </lineage>
</organism>
<gene>
    <name evidence="2" type="ORF">SCAR479_06688</name>
</gene>
<evidence type="ECO:0000256" key="1">
    <source>
        <dbReference type="SAM" id="MobiDB-lite"/>
    </source>
</evidence>
<feature type="region of interest" description="Disordered" evidence="1">
    <location>
        <begin position="1"/>
        <end position="22"/>
    </location>
</feature>
<keyword evidence="3" id="KW-1185">Reference proteome</keyword>
<protein>
    <submittedName>
        <fullName evidence="2">Uncharacterized protein</fullName>
    </submittedName>
</protein>
<sequence length="93" mass="10455">MASARHDDDLHGRGIRAEKADNSAIDRPQAWDAFWEQENNLQTGLITKHGHVEDHIGRRESGSSGSGLLPRDELLIFAESLDRFMMDLDLEAL</sequence>
<reference evidence="2 3" key="1">
    <citation type="submission" date="2024-02" db="EMBL/GenBank/DDBJ databases">
        <title>First draft genome assembly of two strains of Seiridium cardinale.</title>
        <authorList>
            <person name="Emiliani G."/>
            <person name="Scali E."/>
        </authorList>
    </citation>
    <scope>NUCLEOTIDE SEQUENCE [LARGE SCALE GENOMIC DNA]</scope>
    <source>
        <strain evidence="2 3">BM-138-000479</strain>
    </source>
</reference>
<name>A0ABR2XS49_9PEZI</name>
<dbReference type="Proteomes" id="UP001465668">
    <property type="component" value="Unassembled WGS sequence"/>
</dbReference>
<accession>A0ABR2XS49</accession>
<proteinExistence type="predicted"/>
<evidence type="ECO:0000313" key="2">
    <source>
        <dbReference type="EMBL" id="KAK9776643.1"/>
    </source>
</evidence>
<evidence type="ECO:0000313" key="3">
    <source>
        <dbReference type="Proteomes" id="UP001465668"/>
    </source>
</evidence>
<comment type="caution">
    <text evidence="2">The sequence shown here is derived from an EMBL/GenBank/DDBJ whole genome shotgun (WGS) entry which is preliminary data.</text>
</comment>
<dbReference type="EMBL" id="JARVKM010000026">
    <property type="protein sequence ID" value="KAK9776643.1"/>
    <property type="molecule type" value="Genomic_DNA"/>
</dbReference>